<dbReference type="GO" id="GO:0019154">
    <property type="term" value="F:glycolate dehydrogenase activity"/>
    <property type="evidence" value="ECO:0007669"/>
    <property type="project" value="UniProtKB-EC"/>
</dbReference>
<keyword evidence="9" id="KW-1185">Reference proteome</keyword>
<dbReference type="InterPro" id="IPR017896">
    <property type="entry name" value="4Fe4S_Fe-S-bd"/>
</dbReference>
<dbReference type="FunFam" id="1.10.1060.10:FF:000012">
    <property type="entry name" value="Glycolate oxidase iron-sulfur subunit"/>
    <property type="match status" value="1"/>
</dbReference>
<evidence type="ECO:0000313" key="8">
    <source>
        <dbReference type="EMBL" id="NDW05042.1"/>
    </source>
</evidence>
<keyword evidence="5 6" id="KW-0411">Iron-sulfur</keyword>
<dbReference type="InterPro" id="IPR004017">
    <property type="entry name" value="Cys_rich_dom"/>
</dbReference>
<evidence type="ECO:0000259" key="7">
    <source>
        <dbReference type="PROSITE" id="PS51379"/>
    </source>
</evidence>
<accession>A0A6N9T385</accession>
<sequence length="433" mass="47317">MQTAFTADQLQQPDVAHSEQIIRKCVHCGFCTATCPTYVTLGNELDSPRGRIYLIKEMLENDRPADDKVVTHIDRCLSCLACMTTCPSGVNYMHLVDHARAHIERTYKRPLADRMIRTILAMTLPYPARFRASLTLARLGRPFAGLFDAVKPLKPLAAMLKLAPMSMPKKSVVNEPGVRKAEGARVKRVALLRGCAQSVLDPKINEATVRLLTRLGVEVVVPEGEGCCGALVHHMGQEEPALDFARRNVDVWMREIERGGLDAIVITASGCGTTIKDYHHMLRLDPAYAEKAARVSALAKDVTEFLTDLELPAPRDVGPIVVAYHSACSMQHGQRVVRQPKALLSKAGFAVRDVPEGHLCCGSAGTYNILQPEIADRLKTRKVKNIESVSPHVIATGNIGCMTQIGGGTKIPVVHTVELLDWAFGGERPALLG</sequence>
<gene>
    <name evidence="8" type="primary">glcF</name>
    <name evidence="8" type="ORF">GTK09_11425</name>
</gene>
<comment type="caution">
    <text evidence="8">The sequence shown here is derived from an EMBL/GenBank/DDBJ whole genome shotgun (WGS) entry which is preliminary data.</text>
</comment>
<evidence type="ECO:0000313" key="9">
    <source>
        <dbReference type="Proteomes" id="UP000469011"/>
    </source>
</evidence>
<dbReference type="InterPro" id="IPR017900">
    <property type="entry name" value="4Fe4S_Fe_S_CS"/>
</dbReference>
<proteinExistence type="predicted"/>
<dbReference type="InterPro" id="IPR009051">
    <property type="entry name" value="Helical_ferredxn"/>
</dbReference>
<comment type="function">
    <text evidence="6">Component of a complex that catalyzes the oxidation of glycolate to glyoxylate.</text>
</comment>
<evidence type="ECO:0000256" key="2">
    <source>
        <dbReference type="ARBA" id="ARBA00022723"/>
    </source>
</evidence>
<keyword evidence="3" id="KW-0677">Repeat</keyword>
<dbReference type="PIRSF" id="PIRSF000139">
    <property type="entry name" value="Glc_ox_4Fe-4S"/>
    <property type="match status" value="1"/>
</dbReference>
<dbReference type="InterPro" id="IPR012257">
    <property type="entry name" value="Glc_ox_4Fe-4S"/>
</dbReference>
<feature type="domain" description="4Fe-4S ferredoxin-type" evidence="7">
    <location>
        <begin position="67"/>
        <end position="96"/>
    </location>
</feature>
<dbReference type="EMBL" id="JAAAMG010000008">
    <property type="protein sequence ID" value="NDW05042.1"/>
    <property type="molecule type" value="Genomic_DNA"/>
</dbReference>
<dbReference type="RefSeq" id="WP_163463298.1">
    <property type="nucleotide sequence ID" value="NZ_JAAAMG010000008.1"/>
</dbReference>
<comment type="cofactor">
    <cofactor evidence="6">
        <name>[4Fe-4S] cluster</name>
        <dbReference type="ChEBI" id="CHEBI:49883"/>
    </cofactor>
    <text evidence="6">Binds 2 [4Fe-4S] clusters.</text>
</comment>
<dbReference type="Pfam" id="PF02754">
    <property type="entry name" value="CCG"/>
    <property type="match status" value="2"/>
</dbReference>
<comment type="catalytic activity">
    <reaction evidence="6">
        <text>glycolate + A = glyoxylate + AH2</text>
        <dbReference type="Rhea" id="RHEA:21264"/>
        <dbReference type="ChEBI" id="CHEBI:13193"/>
        <dbReference type="ChEBI" id="CHEBI:17499"/>
        <dbReference type="ChEBI" id="CHEBI:29805"/>
        <dbReference type="ChEBI" id="CHEBI:36655"/>
        <dbReference type="EC" id="1.1.99.14"/>
    </reaction>
</comment>
<evidence type="ECO:0000256" key="3">
    <source>
        <dbReference type="ARBA" id="ARBA00022737"/>
    </source>
</evidence>
<organism evidence="8 9">
    <name type="scientific">Jiella pacifica</name>
    <dbReference type="NCBI Taxonomy" id="2696469"/>
    <lineage>
        <taxon>Bacteria</taxon>
        <taxon>Pseudomonadati</taxon>
        <taxon>Pseudomonadota</taxon>
        <taxon>Alphaproteobacteria</taxon>
        <taxon>Hyphomicrobiales</taxon>
        <taxon>Aurantimonadaceae</taxon>
        <taxon>Jiella</taxon>
    </lineage>
</organism>
<protein>
    <recommendedName>
        <fullName evidence="6">Glycolate oxidase iron-sulfur subunit</fullName>
        <ecNumber evidence="6">1.1.99.14</ecNumber>
    </recommendedName>
</protein>
<dbReference type="AlphaFoldDB" id="A0A6N9T385"/>
<keyword evidence="8" id="KW-0560">Oxidoreductase</keyword>
<keyword evidence="6" id="KW-0249">Electron transport</keyword>
<reference evidence="8 9" key="1">
    <citation type="submission" date="2020-01" db="EMBL/GenBank/DDBJ databases">
        <title>Jiella pacifica sp. nov.</title>
        <authorList>
            <person name="Xue Z."/>
            <person name="Zhu S."/>
            <person name="Chen J."/>
            <person name="Yang J."/>
        </authorList>
    </citation>
    <scope>NUCLEOTIDE SEQUENCE [LARGE SCALE GENOMIC DNA]</scope>
    <source>
        <strain evidence="8 9">40Bstr34</strain>
    </source>
</reference>
<keyword evidence="6" id="KW-0813">Transport</keyword>
<dbReference type="NCBIfam" id="NF008434">
    <property type="entry name" value="PRK11274.1"/>
    <property type="match status" value="1"/>
</dbReference>
<dbReference type="PROSITE" id="PS51379">
    <property type="entry name" value="4FE4S_FER_2"/>
    <property type="match status" value="2"/>
</dbReference>
<dbReference type="PANTHER" id="PTHR32479:SF17">
    <property type="entry name" value="GLYCOLATE OXIDASE IRON-SULFUR SUBUNIT"/>
    <property type="match status" value="1"/>
</dbReference>
<name>A0A6N9T385_9HYPH</name>
<dbReference type="Pfam" id="PF13183">
    <property type="entry name" value="Fer4_8"/>
    <property type="match status" value="1"/>
</dbReference>
<dbReference type="Gene3D" id="1.10.1060.10">
    <property type="entry name" value="Alpha-helical ferredoxin"/>
    <property type="match status" value="1"/>
</dbReference>
<comment type="catalytic activity">
    <reaction evidence="6">
        <text>(R)-lactate + A = pyruvate + AH2</text>
        <dbReference type="Rhea" id="RHEA:15089"/>
        <dbReference type="ChEBI" id="CHEBI:13193"/>
        <dbReference type="ChEBI" id="CHEBI:15361"/>
        <dbReference type="ChEBI" id="CHEBI:16004"/>
        <dbReference type="ChEBI" id="CHEBI:17499"/>
    </reaction>
</comment>
<evidence type="ECO:0000256" key="6">
    <source>
        <dbReference type="PIRNR" id="PIRNR000139"/>
    </source>
</evidence>
<dbReference type="SUPFAM" id="SSF54862">
    <property type="entry name" value="4Fe-4S ferredoxins"/>
    <property type="match status" value="1"/>
</dbReference>
<keyword evidence="4 6" id="KW-0408">Iron</keyword>
<dbReference type="GO" id="GO:0051539">
    <property type="term" value="F:4 iron, 4 sulfur cluster binding"/>
    <property type="evidence" value="ECO:0007669"/>
    <property type="project" value="UniProtKB-UniRule"/>
</dbReference>
<dbReference type="PROSITE" id="PS00198">
    <property type="entry name" value="4FE4S_FER_1"/>
    <property type="match status" value="2"/>
</dbReference>
<dbReference type="PANTHER" id="PTHR32479">
    <property type="entry name" value="GLYCOLATE OXIDASE IRON-SULFUR SUBUNIT"/>
    <property type="match status" value="1"/>
</dbReference>
<feature type="domain" description="4Fe-4S ferredoxin-type" evidence="7">
    <location>
        <begin position="17"/>
        <end position="44"/>
    </location>
</feature>
<evidence type="ECO:0000256" key="4">
    <source>
        <dbReference type="ARBA" id="ARBA00023004"/>
    </source>
</evidence>
<dbReference type="Proteomes" id="UP000469011">
    <property type="component" value="Unassembled WGS sequence"/>
</dbReference>
<keyword evidence="2 6" id="KW-0479">Metal-binding</keyword>
<keyword evidence="1 6" id="KW-0004">4Fe-4S</keyword>
<evidence type="ECO:0000256" key="1">
    <source>
        <dbReference type="ARBA" id="ARBA00022485"/>
    </source>
</evidence>
<dbReference type="EC" id="1.1.99.14" evidence="6"/>
<dbReference type="GO" id="GO:0046872">
    <property type="term" value="F:metal ion binding"/>
    <property type="evidence" value="ECO:0007669"/>
    <property type="project" value="UniProtKB-UniRule"/>
</dbReference>
<evidence type="ECO:0000256" key="5">
    <source>
        <dbReference type="ARBA" id="ARBA00023014"/>
    </source>
</evidence>